<dbReference type="AlphaFoldDB" id="A0AAN9UAL7"/>
<feature type="compositionally biased region" description="Low complexity" evidence="1">
    <location>
        <begin position="161"/>
        <end position="172"/>
    </location>
</feature>
<feature type="compositionally biased region" description="Acidic residues" evidence="1">
    <location>
        <begin position="438"/>
        <end position="457"/>
    </location>
</feature>
<feature type="region of interest" description="Disordered" evidence="1">
    <location>
        <begin position="134"/>
        <end position="209"/>
    </location>
</feature>
<evidence type="ECO:0000256" key="1">
    <source>
        <dbReference type="SAM" id="MobiDB-lite"/>
    </source>
</evidence>
<gene>
    <name evidence="2" type="ORF">SLS62_010175</name>
</gene>
<comment type="caution">
    <text evidence="2">The sequence shown here is derived from an EMBL/GenBank/DDBJ whole genome shotgun (WGS) entry which is preliminary data.</text>
</comment>
<sequence>MSTGNRSRAADAPDLRPLPFAFDRNSPTYLPSLKDEEYGDIVATLKALAKGKFPRQDSVPTALNAYNCTQPNKPWVYFHPIKPLEVVRRRGGRPTDAPVLKEAPDVRLPAALRADLNKPWVSIRLYQDYKAPLQERKLPRTPHPCSTSTSTNSRIGTTRSNTNTDTANTYTACGERHQPGNPNRNAARHQRSGSPGSGSGSRSRPAGWTHREGRARYRYVCYIHEHKVSLRPGSRRSVYTISVWDREWNELTWHDAYPVGRAARRAEARLFWDRAAAQPGFPLFPRAVVAVSGMALGGSGGGGGAGGVGGRDDNPRRTFVDRIRVRDRHYRAAERLGAAMRDHPPPRFTLWSVMGIAMHHMNHAHDAPHASIVPDYLEYFGGHQRELLPRLFAHLLSLCLQLRAPGLVMREPGREQRRGGLFETAGAENVGVGVGAGQEEEEEEGEVEEEEGEEVEAEEVAEEQLEDLASFAKQFWIDDRLPWMRQRTRWHLEARLPPSIQGRVFEALRIN</sequence>
<dbReference type="EMBL" id="JAKJXP020000120">
    <property type="protein sequence ID" value="KAK7744386.1"/>
    <property type="molecule type" value="Genomic_DNA"/>
</dbReference>
<reference evidence="2 3" key="1">
    <citation type="submission" date="2024-02" db="EMBL/GenBank/DDBJ databases">
        <title>De novo assembly and annotation of 12 fungi associated with fruit tree decline syndrome in Ontario, Canada.</title>
        <authorList>
            <person name="Sulman M."/>
            <person name="Ellouze W."/>
            <person name="Ilyukhin E."/>
        </authorList>
    </citation>
    <scope>NUCLEOTIDE SEQUENCE [LARGE SCALE GENOMIC DNA]</scope>
    <source>
        <strain evidence="2 3">M11/M66-122</strain>
    </source>
</reference>
<proteinExistence type="predicted"/>
<accession>A0AAN9UAL7</accession>
<dbReference type="Proteomes" id="UP001320420">
    <property type="component" value="Unassembled WGS sequence"/>
</dbReference>
<evidence type="ECO:0000313" key="3">
    <source>
        <dbReference type="Proteomes" id="UP001320420"/>
    </source>
</evidence>
<evidence type="ECO:0000313" key="2">
    <source>
        <dbReference type="EMBL" id="KAK7744386.1"/>
    </source>
</evidence>
<keyword evidence="3" id="KW-1185">Reference proteome</keyword>
<feature type="compositionally biased region" description="Polar residues" evidence="1">
    <location>
        <begin position="144"/>
        <end position="160"/>
    </location>
</feature>
<protein>
    <submittedName>
        <fullName evidence="2">Uncharacterized protein</fullName>
    </submittedName>
</protein>
<name>A0AAN9UAL7_9PEZI</name>
<feature type="region of interest" description="Disordered" evidence="1">
    <location>
        <begin position="435"/>
        <end position="457"/>
    </location>
</feature>
<organism evidence="2 3">
    <name type="scientific">Diatrype stigma</name>
    <dbReference type="NCBI Taxonomy" id="117547"/>
    <lineage>
        <taxon>Eukaryota</taxon>
        <taxon>Fungi</taxon>
        <taxon>Dikarya</taxon>
        <taxon>Ascomycota</taxon>
        <taxon>Pezizomycotina</taxon>
        <taxon>Sordariomycetes</taxon>
        <taxon>Xylariomycetidae</taxon>
        <taxon>Xylariales</taxon>
        <taxon>Diatrypaceae</taxon>
        <taxon>Diatrype</taxon>
    </lineage>
</organism>